<dbReference type="InterPro" id="IPR000232">
    <property type="entry name" value="HSF_DNA-bd"/>
</dbReference>
<feature type="non-terminal residue" evidence="7">
    <location>
        <position position="1"/>
    </location>
</feature>
<dbReference type="InterPro" id="IPR036390">
    <property type="entry name" value="WH_DNA-bd_sf"/>
</dbReference>
<feature type="region of interest" description="Disordered" evidence="5">
    <location>
        <begin position="1"/>
        <end position="37"/>
    </location>
</feature>
<dbReference type="GO" id="GO:0043565">
    <property type="term" value="F:sequence-specific DNA binding"/>
    <property type="evidence" value="ECO:0007669"/>
    <property type="project" value="InterPro"/>
</dbReference>
<dbReference type="Proteomes" id="UP000525416">
    <property type="component" value="Unassembled WGS sequence"/>
</dbReference>
<organism evidence="7 8">
    <name type="scientific">Rynchops niger</name>
    <name type="common">Black skimmer</name>
    <dbReference type="NCBI Taxonomy" id="227184"/>
    <lineage>
        <taxon>Eukaryota</taxon>
        <taxon>Metazoa</taxon>
        <taxon>Chordata</taxon>
        <taxon>Craniata</taxon>
        <taxon>Vertebrata</taxon>
        <taxon>Euteleostomi</taxon>
        <taxon>Archelosauria</taxon>
        <taxon>Archosauria</taxon>
        <taxon>Dinosauria</taxon>
        <taxon>Saurischia</taxon>
        <taxon>Theropoda</taxon>
        <taxon>Coelurosauria</taxon>
        <taxon>Aves</taxon>
        <taxon>Neognathae</taxon>
        <taxon>Neoaves</taxon>
        <taxon>Charadriiformes</taxon>
        <taxon>Laridae</taxon>
        <taxon>Rynchops</taxon>
    </lineage>
</organism>
<evidence type="ECO:0000313" key="8">
    <source>
        <dbReference type="Proteomes" id="UP000525416"/>
    </source>
</evidence>
<proteinExistence type="inferred from homology"/>
<dbReference type="OrthoDB" id="6418155at2759"/>
<dbReference type="GO" id="GO:0005634">
    <property type="term" value="C:nucleus"/>
    <property type="evidence" value="ECO:0007669"/>
    <property type="project" value="UniProtKB-SubCell"/>
</dbReference>
<dbReference type="InterPro" id="IPR036388">
    <property type="entry name" value="WH-like_DNA-bd_sf"/>
</dbReference>
<feature type="domain" description="HSF-type DNA-binding" evidence="6">
    <location>
        <begin position="81"/>
        <end position="150"/>
    </location>
</feature>
<sequence>MEPLSPEASWPSDPEQPDFWAASTSHHHPRGDAGAAWDAATGPLEEENTLQGVPEEFWVPITQFYFPETCEKVSQSPAPSFLYKLWKIVGSPDFQSIWWGDNGNCVVIAEKLFRKEVLGRSGPLKVFETTSMRDFVLQLKLHGFCKMEGDSLISISIEELQAVAAAGAALGKV</sequence>
<evidence type="ECO:0000256" key="3">
    <source>
        <dbReference type="ARBA" id="ARBA00023125"/>
    </source>
</evidence>
<dbReference type="AlphaFoldDB" id="A0A7L1JZU7"/>
<keyword evidence="8" id="KW-1185">Reference proteome</keyword>
<comment type="similarity">
    <text evidence="2">Belongs to the HSF family.</text>
</comment>
<evidence type="ECO:0000259" key="6">
    <source>
        <dbReference type="Pfam" id="PF00447"/>
    </source>
</evidence>
<evidence type="ECO:0000256" key="2">
    <source>
        <dbReference type="ARBA" id="ARBA00006403"/>
    </source>
</evidence>
<evidence type="ECO:0000256" key="1">
    <source>
        <dbReference type="ARBA" id="ARBA00004123"/>
    </source>
</evidence>
<reference evidence="7 8" key="1">
    <citation type="submission" date="2019-09" db="EMBL/GenBank/DDBJ databases">
        <title>Bird 10,000 Genomes (B10K) Project - Family phase.</title>
        <authorList>
            <person name="Zhang G."/>
        </authorList>
    </citation>
    <scope>NUCLEOTIDE SEQUENCE [LARGE SCALE GENOMIC DNA]</scope>
    <source>
        <strain evidence="7">B10K-DU-002-16</strain>
        <tissue evidence="7">Muscle</tissue>
    </source>
</reference>
<dbReference type="Pfam" id="PF00447">
    <property type="entry name" value="HSF_DNA-bind"/>
    <property type="match status" value="1"/>
</dbReference>
<comment type="subcellular location">
    <subcellularLocation>
        <location evidence="1">Nucleus</location>
    </subcellularLocation>
</comment>
<dbReference type="Gene3D" id="1.10.10.10">
    <property type="entry name" value="Winged helix-like DNA-binding domain superfamily/Winged helix DNA-binding domain"/>
    <property type="match status" value="1"/>
</dbReference>
<keyword evidence="4" id="KW-0539">Nucleus</keyword>
<dbReference type="SUPFAM" id="SSF46785">
    <property type="entry name" value="Winged helix' DNA-binding domain"/>
    <property type="match status" value="1"/>
</dbReference>
<evidence type="ECO:0000256" key="5">
    <source>
        <dbReference type="SAM" id="MobiDB-lite"/>
    </source>
</evidence>
<dbReference type="GO" id="GO:0003700">
    <property type="term" value="F:DNA-binding transcription factor activity"/>
    <property type="evidence" value="ECO:0007669"/>
    <property type="project" value="InterPro"/>
</dbReference>
<feature type="non-terminal residue" evidence="7">
    <location>
        <position position="173"/>
    </location>
</feature>
<name>A0A7L1JZU7_RYNNI</name>
<accession>A0A7L1JZU7</accession>
<keyword evidence="3" id="KW-0238">DNA-binding</keyword>
<protein>
    <submittedName>
        <fullName evidence="7">HSFY1 protein</fullName>
    </submittedName>
</protein>
<gene>
    <name evidence="7" type="primary">Hsfy1</name>
    <name evidence="7" type="ORF">RYNNIG_R15695</name>
</gene>
<comment type="caution">
    <text evidence="7">The sequence shown here is derived from an EMBL/GenBank/DDBJ whole genome shotgun (WGS) entry which is preliminary data.</text>
</comment>
<evidence type="ECO:0000313" key="7">
    <source>
        <dbReference type="EMBL" id="NXN56187.1"/>
    </source>
</evidence>
<dbReference type="EMBL" id="VXBH01005597">
    <property type="protein sequence ID" value="NXN56187.1"/>
    <property type="molecule type" value="Genomic_DNA"/>
</dbReference>
<evidence type="ECO:0000256" key="4">
    <source>
        <dbReference type="ARBA" id="ARBA00023242"/>
    </source>
</evidence>